<name>A0A2M7QCL2_9BACT</name>
<reference evidence="9" key="1">
    <citation type="submission" date="2017-09" db="EMBL/GenBank/DDBJ databases">
        <title>Depth-based differentiation of microbial function through sediment-hosted aquifers and enrichment of novel symbionts in the deep terrestrial subsurface.</title>
        <authorList>
            <person name="Probst A.J."/>
            <person name="Ladd B."/>
            <person name="Jarett J.K."/>
            <person name="Geller-Mcgrath D.E."/>
            <person name="Sieber C.M.K."/>
            <person name="Emerson J.B."/>
            <person name="Anantharaman K."/>
            <person name="Thomas B.C."/>
            <person name="Malmstrom R."/>
            <person name="Stieglmeier M."/>
            <person name="Klingl A."/>
            <person name="Woyke T."/>
            <person name="Ryan C.M."/>
            <person name="Banfield J.F."/>
        </authorList>
    </citation>
    <scope>NUCLEOTIDE SEQUENCE [LARGE SCALE GENOMIC DNA]</scope>
</reference>
<evidence type="ECO:0000256" key="7">
    <source>
        <dbReference type="SAM" id="MobiDB-lite"/>
    </source>
</evidence>
<comment type="caution">
    <text evidence="8">The sequence shown here is derived from an EMBL/GenBank/DDBJ whole genome shotgun (WGS) entry which is preliminary data.</text>
</comment>
<feature type="region of interest" description="Disordered" evidence="7">
    <location>
        <begin position="1"/>
        <end position="26"/>
    </location>
</feature>
<dbReference type="GO" id="GO:0019843">
    <property type="term" value="F:rRNA binding"/>
    <property type="evidence" value="ECO:0007669"/>
    <property type="project" value="UniProtKB-UniRule"/>
</dbReference>
<dbReference type="InterPro" id="IPR036510">
    <property type="entry name" value="Ribosomal_bS20_sf"/>
</dbReference>
<evidence type="ECO:0000256" key="2">
    <source>
        <dbReference type="ARBA" id="ARBA00022884"/>
    </source>
</evidence>
<dbReference type="InterPro" id="IPR002583">
    <property type="entry name" value="Ribosomal_bS20"/>
</dbReference>
<comment type="similarity">
    <text evidence="6">Belongs to the bacterial ribosomal protein bS20 family.</text>
</comment>
<dbReference type="NCBIfam" id="TIGR00029">
    <property type="entry name" value="S20"/>
    <property type="match status" value="1"/>
</dbReference>
<feature type="compositionally biased region" description="Basic residues" evidence="7">
    <location>
        <begin position="7"/>
        <end position="22"/>
    </location>
</feature>
<comment type="function">
    <text evidence="6">Binds directly to 16S ribosomal RNA.</text>
</comment>
<dbReference type="EMBL" id="PFLF01000117">
    <property type="protein sequence ID" value="PIY68502.1"/>
    <property type="molecule type" value="Genomic_DNA"/>
</dbReference>
<keyword evidence="3 6" id="KW-0689">Ribosomal protein</keyword>
<evidence type="ECO:0000256" key="3">
    <source>
        <dbReference type="ARBA" id="ARBA00022980"/>
    </source>
</evidence>
<dbReference type="SUPFAM" id="SSF46992">
    <property type="entry name" value="Ribosomal protein S20"/>
    <property type="match status" value="1"/>
</dbReference>
<evidence type="ECO:0000256" key="6">
    <source>
        <dbReference type="HAMAP-Rule" id="MF_00500"/>
    </source>
</evidence>
<keyword evidence="2 6" id="KW-0694">RNA-binding</keyword>
<evidence type="ECO:0000313" key="8">
    <source>
        <dbReference type="EMBL" id="PIY68502.1"/>
    </source>
</evidence>
<accession>A0A2M7QCL2</accession>
<evidence type="ECO:0000313" key="9">
    <source>
        <dbReference type="Proteomes" id="UP000230108"/>
    </source>
</evidence>
<dbReference type="Gene3D" id="1.20.58.110">
    <property type="entry name" value="Ribosomal protein S20"/>
    <property type="match status" value="1"/>
</dbReference>
<dbReference type="AlphaFoldDB" id="A0A2M7QCL2"/>
<gene>
    <name evidence="6" type="primary">rpsT</name>
    <name evidence="8" type="ORF">COY90_05525</name>
</gene>
<evidence type="ECO:0000256" key="4">
    <source>
        <dbReference type="ARBA" id="ARBA00023274"/>
    </source>
</evidence>
<evidence type="ECO:0000256" key="1">
    <source>
        <dbReference type="ARBA" id="ARBA00022730"/>
    </source>
</evidence>
<dbReference type="GO" id="GO:0005840">
    <property type="term" value="C:ribosome"/>
    <property type="evidence" value="ECO:0007669"/>
    <property type="project" value="UniProtKB-KW"/>
</dbReference>
<keyword evidence="4 6" id="KW-0687">Ribonucleoprotein</keyword>
<protein>
    <recommendedName>
        <fullName evidence="5 6">Small ribosomal subunit protein bS20</fullName>
    </recommendedName>
</protein>
<dbReference type="GO" id="GO:0006412">
    <property type="term" value="P:translation"/>
    <property type="evidence" value="ECO:0007669"/>
    <property type="project" value="UniProtKB-UniRule"/>
</dbReference>
<dbReference type="GO" id="GO:1990904">
    <property type="term" value="C:ribonucleoprotein complex"/>
    <property type="evidence" value="ECO:0007669"/>
    <property type="project" value="UniProtKB-KW"/>
</dbReference>
<dbReference type="Pfam" id="PF01649">
    <property type="entry name" value="Ribosomal_S20p"/>
    <property type="match status" value="1"/>
</dbReference>
<evidence type="ECO:0000256" key="5">
    <source>
        <dbReference type="ARBA" id="ARBA00035136"/>
    </source>
</evidence>
<dbReference type="HAMAP" id="MF_00500">
    <property type="entry name" value="Ribosomal_bS20"/>
    <property type="match status" value="1"/>
</dbReference>
<dbReference type="Proteomes" id="UP000230108">
    <property type="component" value="Unassembled WGS sequence"/>
</dbReference>
<keyword evidence="1 6" id="KW-0699">rRNA-binding</keyword>
<proteinExistence type="inferred from homology"/>
<organism evidence="8 9">
    <name type="scientific">Candidatus Roizmanbacteria bacterium CG_4_10_14_0_8_um_filter_39_9</name>
    <dbReference type="NCBI Taxonomy" id="1974829"/>
    <lineage>
        <taxon>Bacteria</taxon>
        <taxon>Candidatus Roizmaniibacteriota</taxon>
    </lineage>
</organism>
<dbReference type="GO" id="GO:0003735">
    <property type="term" value="F:structural constituent of ribosome"/>
    <property type="evidence" value="ECO:0007669"/>
    <property type="project" value="InterPro"/>
</dbReference>
<sequence>MPNIQSAKKKMRKDTKRTKHNSMHRDALQKAVKFMVKNKGKEGSSEKAKKTISLIDKAAKKKVIHKNKAARLKSRVMKLSSAKK</sequence>